<reference evidence="1 2" key="1">
    <citation type="submission" date="2022-10" db="EMBL/GenBank/DDBJ databases">
        <title>The complete genomes of actinobacterial strains from the NBC collection.</title>
        <authorList>
            <person name="Joergensen T.S."/>
            <person name="Alvarez Arevalo M."/>
            <person name="Sterndorff E.B."/>
            <person name="Faurdal D."/>
            <person name="Vuksanovic O."/>
            <person name="Mourched A.-S."/>
            <person name="Charusanti P."/>
            <person name="Shaw S."/>
            <person name="Blin K."/>
            <person name="Weber T."/>
        </authorList>
    </citation>
    <scope>NUCLEOTIDE SEQUENCE [LARGE SCALE GENOMIC DNA]</scope>
    <source>
        <strain evidence="1 2">NBC_00319</strain>
    </source>
</reference>
<sequence length="162" mass="17168">MLVVGLIAGFGPAHAAEPTWTGQYSLKRFAATKTGTSLAATQREPDFADTYTFSSGCIGGVCTAAVVAGPAPANPTLPQPARYTWDGQKWVHTYDWMWDCYQGPGVPKPYNKAHSVAYYAPQPDGTFTGVWRTDIADGPCAGSVVMNVAAYPVRSSAVPFGS</sequence>
<keyword evidence="2" id="KW-1185">Reference proteome</keyword>
<dbReference type="KEGG" id="whr:OG579_03320"/>
<proteinExistence type="predicted"/>
<dbReference type="Proteomes" id="UP001432128">
    <property type="component" value="Chromosome"/>
</dbReference>
<accession>A0AAU4K857</accession>
<dbReference type="EMBL" id="CP108021">
    <property type="protein sequence ID" value="WUM22236.1"/>
    <property type="molecule type" value="Genomic_DNA"/>
</dbReference>
<evidence type="ECO:0008006" key="3">
    <source>
        <dbReference type="Google" id="ProtNLM"/>
    </source>
</evidence>
<name>A0AAU4K857_9NOCA</name>
<evidence type="ECO:0000313" key="2">
    <source>
        <dbReference type="Proteomes" id="UP001432128"/>
    </source>
</evidence>
<gene>
    <name evidence="1" type="ORF">OG579_03320</name>
</gene>
<dbReference type="AlphaFoldDB" id="A0AAU4K857"/>
<evidence type="ECO:0000313" key="1">
    <source>
        <dbReference type="EMBL" id="WUM22236.1"/>
    </source>
</evidence>
<protein>
    <recommendedName>
        <fullName evidence="3">Secreted protein</fullName>
    </recommendedName>
</protein>
<organism evidence="1 2">
    <name type="scientific">Williamsia herbipolensis</name>
    <dbReference type="NCBI Taxonomy" id="1603258"/>
    <lineage>
        <taxon>Bacteria</taxon>
        <taxon>Bacillati</taxon>
        <taxon>Actinomycetota</taxon>
        <taxon>Actinomycetes</taxon>
        <taxon>Mycobacteriales</taxon>
        <taxon>Nocardiaceae</taxon>
        <taxon>Williamsia</taxon>
    </lineage>
</organism>